<dbReference type="SUPFAM" id="SSF49478">
    <property type="entry name" value="Cna protein B-type domain"/>
    <property type="match status" value="1"/>
</dbReference>
<dbReference type="Proteomes" id="UP000549617">
    <property type="component" value="Unassembled WGS sequence"/>
</dbReference>
<evidence type="ECO:0000313" key="2">
    <source>
        <dbReference type="Proteomes" id="UP000549617"/>
    </source>
</evidence>
<evidence type="ECO:0008006" key="3">
    <source>
        <dbReference type="Google" id="ProtNLM"/>
    </source>
</evidence>
<proteinExistence type="predicted"/>
<reference evidence="1 2" key="1">
    <citation type="submission" date="2020-08" db="EMBL/GenBank/DDBJ databases">
        <title>Genomic Encyclopedia of Type Strains, Phase IV (KMG-IV): sequencing the most valuable type-strain genomes for metagenomic binning, comparative biology and taxonomic classification.</title>
        <authorList>
            <person name="Goeker M."/>
        </authorList>
    </citation>
    <scope>NUCLEOTIDE SEQUENCE [LARGE SCALE GENOMIC DNA]</scope>
    <source>
        <strain evidence="1 2">DSM 25079</strain>
    </source>
</reference>
<dbReference type="RefSeq" id="WP_184014304.1">
    <property type="nucleotide sequence ID" value="NZ_JACIJC010000001.1"/>
</dbReference>
<comment type="caution">
    <text evidence="1">The sequence shown here is derived from an EMBL/GenBank/DDBJ whole genome shotgun (WGS) entry which is preliminary data.</text>
</comment>
<gene>
    <name evidence="1" type="ORF">FHS49_000058</name>
</gene>
<sequence length="901" mass="97309">MAGARIMRLPHFRPFRSIIAGAAALLALLAGPTLHARAGWTPNADDALLLDVRSGQYRLGEGVRGYQGPQGVCVDFADVILALDLPIRLDKRLGRATGWAFSESRAILVDRAMNRLQIGETATDLSEDAIHDAPEGWCVSIPALSQWLGVSLRADTGNALLLIDSKTRLPVELAAERRARAASIRPARSFDLKTLPKADAPFQWWRTPSLDAVVSIGGLNDTRSSGRIDARYELYAAGEIGKASFDARLSSDRNGIPENLRLRAYRTAPEGGLLGPLDATHFAIGDVTSSATALVSQSAIGRGFAVTNRPVDRPETFDRTSFRGELPSGWDAELYRNGQLLGFANDRSDGRYAFLDVPLLYGQNRFEVVLYGPQGQVRRDEKMVSVGLESIPAERTYYWAGINEADADLIGLTRYRDFRTRGWRGSFGLERGIDTRTSIAAYVHSLMIEGDRHSYAEALVRRAIGPAITEISASFETNGASALRAQMLGQIGNSYLSAESIFARGGFRSERIEALVTSQHVVSLDHSIKLGRAFMPVHIDARYKTRADGNNSFESSARVSSNFRGFSLTGQVDYFDDRRRVGPDPASRLEAALLTNARIGRVRLRGETRFRMAPETQFRSATAVAEWAAGPRADWRTELGYDGELDRARIGFGYSKRFKRFALSASAEAASDGSVAAGLNLAFSLGRDPRGTGVRISTTKLASQGQVIAQVYRDRNGDGIRQADEPVEKHVQIAAGRVPVDALTDAGGQVIVDGLTPFQPVLIGVDASSLPDPLVQPAGPGVVVTPRPGIAIAVDLPLRSAGEVEGTLVRAGGGLLEGVDIELIDVEGRVAAVTRSEFDGYFLFEGVPYGRYTLRIGKIAADAAKLSPLLAKIAQVGDRQPSVNLGAVPVDPMILRTAAGE</sequence>
<dbReference type="AlphaFoldDB" id="A0A7W9AE74"/>
<name>A0A7W9AE74_9SPHN</name>
<keyword evidence="2" id="KW-1185">Reference proteome</keyword>
<protein>
    <recommendedName>
        <fullName evidence="3">Carboxypeptidase regulatory-like domain-containing protein</fullName>
    </recommendedName>
</protein>
<dbReference type="EMBL" id="JACIJC010000001">
    <property type="protein sequence ID" value="MBB5684067.1"/>
    <property type="molecule type" value="Genomic_DNA"/>
</dbReference>
<organism evidence="1 2">
    <name type="scientific">Sphingobium boeckii</name>
    <dbReference type="NCBI Taxonomy" id="1082345"/>
    <lineage>
        <taxon>Bacteria</taxon>
        <taxon>Pseudomonadati</taxon>
        <taxon>Pseudomonadota</taxon>
        <taxon>Alphaproteobacteria</taxon>
        <taxon>Sphingomonadales</taxon>
        <taxon>Sphingomonadaceae</taxon>
        <taxon>Sphingobium</taxon>
    </lineage>
</organism>
<accession>A0A7W9AE74</accession>
<evidence type="ECO:0000313" key="1">
    <source>
        <dbReference type="EMBL" id="MBB5684067.1"/>
    </source>
</evidence>